<comment type="caution">
    <text evidence="1">The sequence shown here is derived from an EMBL/GenBank/DDBJ whole genome shotgun (WGS) entry which is preliminary data.</text>
</comment>
<keyword evidence="2" id="KW-1185">Reference proteome</keyword>
<sequence>MTWYAHVRDVPAPVEVYDAVHAELLRRTGGQVDGLVLHVCRETGTGFQVVEVWTDRAACERADRELVGPILAGLGGDGPGPQPPPPQEFTVRGIVVPAGDVAM</sequence>
<reference evidence="1 2" key="1">
    <citation type="submission" date="2024-03" db="EMBL/GenBank/DDBJ databases">
        <title>Draft genome sequence of Pseudonocardia tropica JCM 19149.</title>
        <authorList>
            <person name="Butdee W."/>
            <person name="Duangmal K."/>
        </authorList>
    </citation>
    <scope>NUCLEOTIDE SEQUENCE [LARGE SCALE GENOMIC DNA]</scope>
    <source>
        <strain evidence="1 2">JCM 19149</strain>
    </source>
</reference>
<accession>A0ABV1K246</accession>
<organism evidence="1 2">
    <name type="scientific">Pseudonocardia tropica</name>
    <dbReference type="NCBI Taxonomy" id="681289"/>
    <lineage>
        <taxon>Bacteria</taxon>
        <taxon>Bacillati</taxon>
        <taxon>Actinomycetota</taxon>
        <taxon>Actinomycetes</taxon>
        <taxon>Pseudonocardiales</taxon>
        <taxon>Pseudonocardiaceae</taxon>
        <taxon>Pseudonocardia</taxon>
    </lineage>
</organism>
<proteinExistence type="predicted"/>
<evidence type="ECO:0000313" key="1">
    <source>
        <dbReference type="EMBL" id="MEQ3542265.1"/>
    </source>
</evidence>
<gene>
    <name evidence="1" type="ORF">WHI96_25995</name>
</gene>
<dbReference type="EMBL" id="JBEDNP010000029">
    <property type="protein sequence ID" value="MEQ3542265.1"/>
    <property type="molecule type" value="Genomic_DNA"/>
</dbReference>
<protein>
    <recommendedName>
        <fullName evidence="3">ABM domain-containing protein</fullName>
    </recommendedName>
</protein>
<name>A0ABV1K246_9PSEU</name>
<dbReference type="RefSeq" id="WP_345651011.1">
    <property type="nucleotide sequence ID" value="NZ_BAABLY010000072.1"/>
</dbReference>
<evidence type="ECO:0008006" key="3">
    <source>
        <dbReference type="Google" id="ProtNLM"/>
    </source>
</evidence>
<evidence type="ECO:0000313" key="2">
    <source>
        <dbReference type="Proteomes" id="UP001464923"/>
    </source>
</evidence>
<dbReference type="Proteomes" id="UP001464923">
    <property type="component" value="Unassembled WGS sequence"/>
</dbReference>